<feature type="transmembrane region" description="Helical" evidence="7">
    <location>
        <begin position="121"/>
        <end position="140"/>
    </location>
</feature>
<keyword evidence="10" id="KW-1185">Reference proteome</keyword>
<dbReference type="SUPFAM" id="SSF161098">
    <property type="entry name" value="MetI-like"/>
    <property type="match status" value="1"/>
</dbReference>
<evidence type="ECO:0000256" key="6">
    <source>
        <dbReference type="ARBA" id="ARBA00023136"/>
    </source>
</evidence>
<dbReference type="PROSITE" id="PS50928">
    <property type="entry name" value="ABC_TM1"/>
    <property type="match status" value="1"/>
</dbReference>
<reference evidence="9 10" key="1">
    <citation type="submission" date="2018-07" db="EMBL/GenBank/DDBJ databases">
        <title>Genomic Encyclopedia of Type Strains, Phase III (KMG-III): the genomes of soil and plant-associated and newly described type strains.</title>
        <authorList>
            <person name="Whitman W."/>
        </authorList>
    </citation>
    <scope>NUCLEOTIDE SEQUENCE [LARGE SCALE GENOMIC DNA]</scope>
    <source>
        <strain evidence="9 10">CECT 7287</strain>
    </source>
</reference>
<sequence length="305" mass="34372">MVRGMKASDRAAIRESGGDRAFNVANYILLTIVLIVVLYPLVYVVSASFSSSYAVLSGKVWLWPVEPSLEGYKAVFKNKNILTGFQNTFFYTLAGTFVNVVMTVLAAYPLSRKDFRGRNKFMLLFVFTMMFNGGLIPTYFVVKDLSMIDTVWAMLIPTALSVWNVIIMRTYFQTTIPGELLEASQIDGCNDFRFLLKIVVPLSGPIIAVIALFYAVGHWNQYFNAMIYLKNPQLYPLQLILRDILVQNEVRIDMLGDVKSAAARQGLRELLKYSLIVISSVPLMLVYPFVQKFFVKGVMIGSIKG</sequence>
<keyword evidence="5 7" id="KW-1133">Transmembrane helix</keyword>
<dbReference type="InterPro" id="IPR035906">
    <property type="entry name" value="MetI-like_sf"/>
</dbReference>
<dbReference type="RefSeq" id="WP_116065739.1">
    <property type="nucleotide sequence ID" value="NZ_QRDZ01000056.1"/>
</dbReference>
<dbReference type="GO" id="GO:0005886">
    <property type="term" value="C:plasma membrane"/>
    <property type="evidence" value="ECO:0007669"/>
    <property type="project" value="UniProtKB-SubCell"/>
</dbReference>
<gene>
    <name evidence="9" type="ORF">DFP98_15615</name>
</gene>
<evidence type="ECO:0000256" key="5">
    <source>
        <dbReference type="ARBA" id="ARBA00022989"/>
    </source>
</evidence>
<dbReference type="AlphaFoldDB" id="A0A3D9HTH4"/>
<feature type="transmembrane region" description="Helical" evidence="7">
    <location>
        <begin position="152"/>
        <end position="172"/>
    </location>
</feature>
<comment type="caution">
    <text evidence="9">The sequence shown here is derived from an EMBL/GenBank/DDBJ whole genome shotgun (WGS) entry which is preliminary data.</text>
</comment>
<dbReference type="CDD" id="cd06261">
    <property type="entry name" value="TM_PBP2"/>
    <property type="match status" value="1"/>
</dbReference>
<dbReference type="PANTHER" id="PTHR43744">
    <property type="entry name" value="ABC TRANSPORTER PERMEASE PROTEIN MG189-RELATED-RELATED"/>
    <property type="match status" value="1"/>
</dbReference>
<evidence type="ECO:0000256" key="2">
    <source>
        <dbReference type="ARBA" id="ARBA00022448"/>
    </source>
</evidence>
<organism evidence="9 10">
    <name type="scientific">Cohnella phaseoli</name>
    <dbReference type="NCBI Taxonomy" id="456490"/>
    <lineage>
        <taxon>Bacteria</taxon>
        <taxon>Bacillati</taxon>
        <taxon>Bacillota</taxon>
        <taxon>Bacilli</taxon>
        <taxon>Bacillales</taxon>
        <taxon>Paenibacillaceae</taxon>
        <taxon>Cohnella</taxon>
    </lineage>
</organism>
<keyword evidence="4 7" id="KW-0812">Transmembrane</keyword>
<evidence type="ECO:0000256" key="3">
    <source>
        <dbReference type="ARBA" id="ARBA00022475"/>
    </source>
</evidence>
<feature type="domain" description="ABC transmembrane type-1" evidence="8">
    <location>
        <begin position="85"/>
        <end position="294"/>
    </location>
</feature>
<dbReference type="Gene3D" id="1.10.3720.10">
    <property type="entry name" value="MetI-like"/>
    <property type="match status" value="1"/>
</dbReference>
<evidence type="ECO:0000313" key="9">
    <source>
        <dbReference type="EMBL" id="RED52720.1"/>
    </source>
</evidence>
<evidence type="ECO:0000256" key="4">
    <source>
        <dbReference type="ARBA" id="ARBA00022692"/>
    </source>
</evidence>
<accession>A0A3D9HTH4</accession>
<dbReference type="InterPro" id="IPR000515">
    <property type="entry name" value="MetI-like"/>
</dbReference>
<keyword evidence="2" id="KW-0813">Transport</keyword>
<dbReference type="EMBL" id="QRDZ01000056">
    <property type="protein sequence ID" value="RED52720.1"/>
    <property type="molecule type" value="Genomic_DNA"/>
</dbReference>
<feature type="transmembrane region" description="Helical" evidence="7">
    <location>
        <begin position="270"/>
        <end position="290"/>
    </location>
</feature>
<name>A0A3D9HTH4_9BACL</name>
<evidence type="ECO:0000256" key="1">
    <source>
        <dbReference type="ARBA" id="ARBA00004651"/>
    </source>
</evidence>
<dbReference type="OrthoDB" id="9810086at2"/>
<proteinExistence type="predicted"/>
<comment type="subcellular location">
    <subcellularLocation>
        <location evidence="1">Cell membrane</location>
        <topology evidence="1">Multi-pass membrane protein</topology>
    </subcellularLocation>
</comment>
<dbReference type="Proteomes" id="UP000256977">
    <property type="component" value="Unassembled WGS sequence"/>
</dbReference>
<dbReference type="PANTHER" id="PTHR43744:SF9">
    <property type="entry name" value="POLYGALACTURONAN_RHAMNOGALACTURONAN TRANSPORT SYSTEM PERMEASE PROTEIN YTCP"/>
    <property type="match status" value="1"/>
</dbReference>
<feature type="transmembrane region" description="Helical" evidence="7">
    <location>
        <begin position="194"/>
        <end position="216"/>
    </location>
</feature>
<evidence type="ECO:0000259" key="8">
    <source>
        <dbReference type="PROSITE" id="PS50928"/>
    </source>
</evidence>
<keyword evidence="6 7" id="KW-0472">Membrane</keyword>
<keyword evidence="3" id="KW-1003">Cell membrane</keyword>
<feature type="transmembrane region" description="Helical" evidence="7">
    <location>
        <begin position="89"/>
        <end position="109"/>
    </location>
</feature>
<evidence type="ECO:0000313" key="10">
    <source>
        <dbReference type="Proteomes" id="UP000256977"/>
    </source>
</evidence>
<protein>
    <submittedName>
        <fullName evidence="9">Carbohydrate ABC transporter membrane protein 2 (CUT1 family)</fullName>
    </submittedName>
</protein>
<feature type="transmembrane region" description="Helical" evidence="7">
    <location>
        <begin position="21"/>
        <end position="42"/>
    </location>
</feature>
<evidence type="ECO:0000256" key="7">
    <source>
        <dbReference type="SAM" id="Phobius"/>
    </source>
</evidence>
<dbReference type="GO" id="GO:0055085">
    <property type="term" value="P:transmembrane transport"/>
    <property type="evidence" value="ECO:0007669"/>
    <property type="project" value="InterPro"/>
</dbReference>